<feature type="domain" description="Antenna complex alpha/beta subunit" evidence="15">
    <location>
        <begin position="1"/>
        <end position="41"/>
    </location>
</feature>
<accession>A0A1H2YJ58</accession>
<dbReference type="NCBIfam" id="NF040861">
    <property type="entry name" value="pufA_517_ASD"/>
    <property type="match status" value="1"/>
</dbReference>
<keyword evidence="10 14" id="KW-1133">Transmembrane helix</keyword>
<keyword evidence="6 14" id="KW-0812">Transmembrane</keyword>
<evidence type="ECO:0000256" key="6">
    <source>
        <dbReference type="ARBA" id="ARBA00022692"/>
    </source>
</evidence>
<dbReference type="GO" id="GO:0030077">
    <property type="term" value="C:plasma membrane light-harvesting complex"/>
    <property type="evidence" value="ECO:0007669"/>
    <property type="project" value="InterPro"/>
</dbReference>
<organism evidence="16 17">
    <name type="scientific">Thiocapsa roseopersicina</name>
    <dbReference type="NCBI Taxonomy" id="1058"/>
    <lineage>
        <taxon>Bacteria</taxon>
        <taxon>Pseudomonadati</taxon>
        <taxon>Pseudomonadota</taxon>
        <taxon>Gammaproteobacteria</taxon>
        <taxon>Chromatiales</taxon>
        <taxon>Chromatiaceae</taxon>
        <taxon>Thiocapsa</taxon>
    </lineage>
</organism>
<dbReference type="EMBL" id="FNNZ01000013">
    <property type="protein sequence ID" value="SDX04664.1"/>
    <property type="molecule type" value="Genomic_DNA"/>
</dbReference>
<protein>
    <submittedName>
        <fullName evidence="16">Light-harvesting complex 1 alpha chain</fullName>
    </submittedName>
</protein>
<reference evidence="17" key="1">
    <citation type="submission" date="2016-10" db="EMBL/GenBank/DDBJ databases">
        <authorList>
            <person name="Varghese N."/>
            <person name="Submissions S."/>
        </authorList>
    </citation>
    <scope>NUCLEOTIDE SEQUENCE [LARGE SCALE GENOMIC DNA]</scope>
    <source>
        <strain evidence="17">DSM 217</strain>
    </source>
</reference>
<keyword evidence="8" id="KW-0460">Magnesium</keyword>
<dbReference type="Pfam" id="PF00556">
    <property type="entry name" value="LHC"/>
    <property type="match status" value="1"/>
</dbReference>
<evidence type="ECO:0000259" key="15">
    <source>
        <dbReference type="Pfam" id="PF00556"/>
    </source>
</evidence>
<proteinExistence type="predicted"/>
<dbReference type="GO" id="GO:0042314">
    <property type="term" value="F:bacteriochlorophyll binding"/>
    <property type="evidence" value="ECO:0007669"/>
    <property type="project" value="UniProtKB-KW"/>
</dbReference>
<keyword evidence="4" id="KW-0148">Chlorophyll</keyword>
<dbReference type="AlphaFoldDB" id="A0A1H2YJ58"/>
<evidence type="ECO:0000256" key="2">
    <source>
        <dbReference type="ARBA" id="ARBA00004401"/>
    </source>
</evidence>
<dbReference type="InterPro" id="IPR018332">
    <property type="entry name" value="Antenna_alpha"/>
</dbReference>
<dbReference type="SUPFAM" id="SSF56918">
    <property type="entry name" value="Light-harvesting complex subunits"/>
    <property type="match status" value="1"/>
</dbReference>
<evidence type="ECO:0000256" key="10">
    <source>
        <dbReference type="ARBA" id="ARBA00022989"/>
    </source>
</evidence>
<dbReference type="Gene3D" id="4.10.220.20">
    <property type="entry name" value="Light-harvesting complex"/>
    <property type="match status" value="1"/>
</dbReference>
<dbReference type="PROSITE" id="PS00968">
    <property type="entry name" value="ANTENNA_COMP_ALPHA"/>
    <property type="match status" value="1"/>
</dbReference>
<keyword evidence="12 14" id="KW-0472">Membrane</keyword>
<evidence type="ECO:0000256" key="9">
    <source>
        <dbReference type="ARBA" id="ARBA00022956"/>
    </source>
</evidence>
<keyword evidence="3" id="KW-1003">Cell membrane</keyword>
<name>A0A1H2YJ58_THIRO</name>
<dbReference type="InterPro" id="IPR000066">
    <property type="entry name" value="Antenna_a/b"/>
</dbReference>
<dbReference type="STRING" id="1058.SAMN05421783_11315"/>
<dbReference type="InterPro" id="IPR002361">
    <property type="entry name" value="Antenna_alpha_CS"/>
</dbReference>
<feature type="transmembrane region" description="Helical" evidence="14">
    <location>
        <begin position="12"/>
        <end position="32"/>
    </location>
</feature>
<dbReference type="RefSeq" id="WP_093033213.1">
    <property type="nucleotide sequence ID" value="NZ_FNNZ01000013.1"/>
</dbReference>
<evidence type="ECO:0000256" key="4">
    <source>
        <dbReference type="ARBA" id="ARBA00022494"/>
    </source>
</evidence>
<evidence type="ECO:0000256" key="14">
    <source>
        <dbReference type="SAM" id="Phobius"/>
    </source>
</evidence>
<dbReference type="InterPro" id="IPR035889">
    <property type="entry name" value="Light-harvesting_complex"/>
</dbReference>
<comment type="subcellular location">
    <subcellularLocation>
        <location evidence="2">Cell membrane</location>
        <topology evidence="2">Single-pass type II membrane protein</topology>
    </subcellularLocation>
</comment>
<evidence type="ECO:0000313" key="16">
    <source>
        <dbReference type="EMBL" id="SDX04664.1"/>
    </source>
</evidence>
<dbReference type="GO" id="GO:0005886">
    <property type="term" value="C:plasma membrane"/>
    <property type="evidence" value="ECO:0007669"/>
    <property type="project" value="UniProtKB-SubCell"/>
</dbReference>
<evidence type="ECO:0000256" key="8">
    <source>
        <dbReference type="ARBA" id="ARBA00022842"/>
    </source>
</evidence>
<keyword evidence="13" id="KW-0437">Light-harvesting polypeptide</keyword>
<dbReference type="GO" id="GO:0019684">
    <property type="term" value="P:photosynthesis, light reaction"/>
    <property type="evidence" value="ECO:0007669"/>
    <property type="project" value="InterPro"/>
</dbReference>
<dbReference type="GO" id="GO:0019866">
    <property type="term" value="C:organelle inner membrane"/>
    <property type="evidence" value="ECO:0007669"/>
    <property type="project" value="InterPro"/>
</dbReference>
<dbReference type="PRINTS" id="PR00673">
    <property type="entry name" value="LIGHTHARVSTA"/>
</dbReference>
<evidence type="ECO:0000256" key="1">
    <source>
        <dbReference type="ARBA" id="ARBA00002455"/>
    </source>
</evidence>
<evidence type="ECO:0000256" key="11">
    <source>
        <dbReference type="ARBA" id="ARBA00022991"/>
    </source>
</evidence>
<keyword evidence="11" id="KW-0157">Chromophore</keyword>
<evidence type="ECO:0000256" key="3">
    <source>
        <dbReference type="ARBA" id="ARBA00022475"/>
    </source>
</evidence>
<evidence type="ECO:0000256" key="13">
    <source>
        <dbReference type="ARBA" id="ARBA00023243"/>
    </source>
</evidence>
<keyword evidence="7" id="KW-0479">Metal-binding</keyword>
<keyword evidence="5" id="KW-0042">Antenna complex</keyword>
<comment type="function">
    <text evidence="1">Antenna complexes are light-harvesting systems, which transfer the excitation energy to the reaction centers.</text>
</comment>
<sequence length="67" mass="7276">MHKIWQIFDPRRTLVALFAFLMVLGLLIHFILLSTADFNWLSDGVPASGKAAAVTPAAQMAPLPAGR</sequence>
<dbReference type="GO" id="GO:0046872">
    <property type="term" value="F:metal ion binding"/>
    <property type="evidence" value="ECO:0007669"/>
    <property type="project" value="UniProtKB-KW"/>
</dbReference>
<evidence type="ECO:0000256" key="5">
    <source>
        <dbReference type="ARBA" id="ARBA00022549"/>
    </source>
</evidence>
<evidence type="ECO:0000256" key="7">
    <source>
        <dbReference type="ARBA" id="ARBA00022723"/>
    </source>
</evidence>
<keyword evidence="9" id="KW-0076">Bacteriochlorophyll</keyword>
<dbReference type="Proteomes" id="UP000198816">
    <property type="component" value="Unassembled WGS sequence"/>
</dbReference>
<evidence type="ECO:0000313" key="17">
    <source>
        <dbReference type="Proteomes" id="UP000198816"/>
    </source>
</evidence>
<keyword evidence="17" id="KW-1185">Reference proteome</keyword>
<evidence type="ECO:0000256" key="12">
    <source>
        <dbReference type="ARBA" id="ARBA00023136"/>
    </source>
</evidence>
<gene>
    <name evidence="16" type="ORF">SAMN05421783_11315</name>
</gene>
<dbReference type="OrthoDB" id="8564165at2"/>